<gene>
    <name evidence="7" type="ORF">G2W53_023316</name>
</gene>
<dbReference type="Pfam" id="PF14541">
    <property type="entry name" value="TAXi_C"/>
    <property type="match status" value="2"/>
</dbReference>
<keyword evidence="5" id="KW-0325">Glycoprotein</keyword>
<dbReference type="GO" id="GO:0006508">
    <property type="term" value="P:proteolysis"/>
    <property type="evidence" value="ECO:0007669"/>
    <property type="project" value="UniProtKB-KW"/>
</dbReference>
<dbReference type="Proteomes" id="UP000634136">
    <property type="component" value="Unassembled WGS sequence"/>
</dbReference>
<dbReference type="AlphaFoldDB" id="A0A834TB53"/>
<keyword evidence="8" id="KW-1185">Reference proteome</keyword>
<dbReference type="Pfam" id="PF14543">
    <property type="entry name" value="TAXi_N"/>
    <property type="match status" value="2"/>
</dbReference>
<keyword evidence="2" id="KW-0645">Protease</keyword>
<dbReference type="PROSITE" id="PS51767">
    <property type="entry name" value="PEPTIDASE_A1"/>
    <property type="match status" value="2"/>
</dbReference>
<evidence type="ECO:0000313" key="7">
    <source>
        <dbReference type="EMBL" id="KAF7817861.1"/>
    </source>
</evidence>
<dbReference type="CDD" id="cd05476">
    <property type="entry name" value="pepsin_A_like_plant"/>
    <property type="match status" value="2"/>
</dbReference>
<dbReference type="GO" id="GO:0004190">
    <property type="term" value="F:aspartic-type endopeptidase activity"/>
    <property type="evidence" value="ECO:0007669"/>
    <property type="project" value="UniProtKB-KW"/>
</dbReference>
<evidence type="ECO:0000259" key="6">
    <source>
        <dbReference type="PROSITE" id="PS51767"/>
    </source>
</evidence>
<dbReference type="InterPro" id="IPR033121">
    <property type="entry name" value="PEPTIDASE_A1"/>
</dbReference>
<dbReference type="InterPro" id="IPR021109">
    <property type="entry name" value="Peptidase_aspartic_dom_sf"/>
</dbReference>
<keyword evidence="4" id="KW-0378">Hydrolase</keyword>
<dbReference type="PANTHER" id="PTHR47967:SF136">
    <property type="match status" value="1"/>
</dbReference>
<evidence type="ECO:0000256" key="4">
    <source>
        <dbReference type="ARBA" id="ARBA00022801"/>
    </source>
</evidence>
<organism evidence="7 8">
    <name type="scientific">Senna tora</name>
    <dbReference type="NCBI Taxonomy" id="362788"/>
    <lineage>
        <taxon>Eukaryota</taxon>
        <taxon>Viridiplantae</taxon>
        <taxon>Streptophyta</taxon>
        <taxon>Embryophyta</taxon>
        <taxon>Tracheophyta</taxon>
        <taxon>Spermatophyta</taxon>
        <taxon>Magnoliopsida</taxon>
        <taxon>eudicotyledons</taxon>
        <taxon>Gunneridae</taxon>
        <taxon>Pentapetalae</taxon>
        <taxon>rosids</taxon>
        <taxon>fabids</taxon>
        <taxon>Fabales</taxon>
        <taxon>Fabaceae</taxon>
        <taxon>Caesalpinioideae</taxon>
        <taxon>Cassia clade</taxon>
        <taxon>Senna</taxon>
    </lineage>
</organism>
<evidence type="ECO:0000256" key="5">
    <source>
        <dbReference type="ARBA" id="ARBA00023180"/>
    </source>
</evidence>
<dbReference type="InterPro" id="IPR051708">
    <property type="entry name" value="Plant_Aspart_Prot_A1"/>
</dbReference>
<dbReference type="InterPro" id="IPR034161">
    <property type="entry name" value="Pepsin-like_plant"/>
</dbReference>
<comment type="similarity">
    <text evidence="1">Belongs to the peptidase A1 family.</text>
</comment>
<dbReference type="Gene3D" id="2.40.70.10">
    <property type="entry name" value="Acid Proteases"/>
    <property type="match status" value="4"/>
</dbReference>
<evidence type="ECO:0000256" key="2">
    <source>
        <dbReference type="ARBA" id="ARBA00022670"/>
    </source>
</evidence>
<keyword evidence="3" id="KW-0064">Aspartyl protease</keyword>
<sequence length="866" mass="96311">MALKISFAIVLLIHVFTPTFIPIATSKSFSLKLTPRHMIDTALFPKNLTSLQQHEIFVQLSRDRALYFKSIASANSSQENIKSYMLRIFTSLYIVQIIIGTNLYSPYLLFDSGSDHTWLQCDDCINCFPLSGGNFNYHQSKTYKVVSCNHPLCVPKMCSGDICLYRIQYIGGASTSGILSAENFTFLHNDAYTSFPNLVFGCGFYNQNIRFGSRERPNNVIAGIFGMGAGPISLLNQLNSVTNFRFSYCLVSWTTPEGPYSYIHYGDDAQISGDIKTIQLLPQALPRYYLPCTGISLNADLLPIDPSLWVFKPDKTGGFAVDTGSGPTFLVKSAYTVVKDWVYRYFEGHGWHPIEGQPVPYDVCYRKEAGQGYPMPSMTYHFEGGADLVVDPSAVFQNFDENDMMCLAVMPMDDDEGPSLLGAFQQFCEFGVPSIILQSFSVKLMPRHLIDTALFPKNLTLLQQHEIFVQLSRERALYFKSLAAPNTTQPQTLRSPVVRITPSLYIAQMIIGTTPYSPYLVLDSGSDDTWIQCEGCSHCFPLVGGNFRYLQSTSFRFLSCHHHLCVPKICSGDLCMYQMQYMGGSITGGVVSVDTFTFPYNQGYTSISNVIFGCGFDNRNIVFGVGPLGPSNTVAGVFGIGVGPRSLLSQLAHITHLRFSYCLVSWTTSEGPNSLIHYGDGAQISGGNIKTIALVPEAIPRYHLYCTGISFNGHLLPIDPALWVTRPDGTGGFAIDSGCGATFLVKSAYAVVKRWVKRYFEGYGRQPLVGRRPYDICFRKETGWGFPSPSMTFHFQGGVDLEIDPTAVFQVFDDWNMVCLAVMGQDDDQGPSLLGAFQQVNYRFLFDVNPGVFKLYFAPQQNCFNT</sequence>
<proteinExistence type="inferred from homology"/>
<protein>
    <submittedName>
        <fullName evidence="7">Aspartic peptidase</fullName>
    </submittedName>
</protein>
<feature type="domain" description="Peptidase A1" evidence="6">
    <location>
        <begin position="505"/>
        <end position="858"/>
    </location>
</feature>
<reference evidence="7" key="1">
    <citation type="submission" date="2020-09" db="EMBL/GenBank/DDBJ databases">
        <title>Genome-Enabled Discovery of Anthraquinone Biosynthesis in Senna tora.</title>
        <authorList>
            <person name="Kang S.-H."/>
            <person name="Pandey R.P."/>
            <person name="Lee C.-M."/>
            <person name="Sim J.-S."/>
            <person name="Jeong J.-T."/>
            <person name="Choi B.-S."/>
            <person name="Jung M."/>
            <person name="Ginzburg D."/>
            <person name="Zhao K."/>
            <person name="Won S.Y."/>
            <person name="Oh T.-J."/>
            <person name="Yu Y."/>
            <person name="Kim N.-H."/>
            <person name="Lee O.R."/>
            <person name="Lee T.-H."/>
            <person name="Bashyal P."/>
            <person name="Kim T.-S."/>
            <person name="Lee W.-H."/>
            <person name="Kawkins C."/>
            <person name="Kim C.-K."/>
            <person name="Kim J.S."/>
            <person name="Ahn B.O."/>
            <person name="Rhee S.Y."/>
            <person name="Sohng J.K."/>
        </authorList>
    </citation>
    <scope>NUCLEOTIDE SEQUENCE</scope>
    <source>
        <tissue evidence="7">Leaf</tissue>
    </source>
</reference>
<name>A0A834TB53_9FABA</name>
<comment type="caution">
    <text evidence="7">The sequence shown here is derived from an EMBL/GenBank/DDBJ whole genome shotgun (WGS) entry which is preliminary data.</text>
</comment>
<feature type="domain" description="Peptidase A1" evidence="6">
    <location>
        <begin position="93"/>
        <end position="445"/>
    </location>
</feature>
<dbReference type="InterPro" id="IPR032861">
    <property type="entry name" value="TAXi_N"/>
</dbReference>
<dbReference type="InterPro" id="IPR032799">
    <property type="entry name" value="TAXi_C"/>
</dbReference>
<dbReference type="PANTHER" id="PTHR47967">
    <property type="entry name" value="OS07G0603500 PROTEIN-RELATED"/>
    <property type="match status" value="1"/>
</dbReference>
<evidence type="ECO:0000256" key="3">
    <source>
        <dbReference type="ARBA" id="ARBA00022750"/>
    </source>
</evidence>
<accession>A0A834TB53</accession>
<dbReference type="EMBL" id="JAAIUW010000008">
    <property type="protein sequence ID" value="KAF7817861.1"/>
    <property type="molecule type" value="Genomic_DNA"/>
</dbReference>
<dbReference type="SUPFAM" id="SSF50630">
    <property type="entry name" value="Acid proteases"/>
    <property type="match status" value="2"/>
</dbReference>
<evidence type="ECO:0000313" key="8">
    <source>
        <dbReference type="Proteomes" id="UP000634136"/>
    </source>
</evidence>
<evidence type="ECO:0000256" key="1">
    <source>
        <dbReference type="ARBA" id="ARBA00007447"/>
    </source>
</evidence>
<dbReference type="OrthoDB" id="1072226at2759"/>